<sequence>MKSVASLSLFIILPCVLAADYNSYYQNDNYGGNYDNGDYNNNNNNDYYNGGGDNYGNDNNGKIQTIGKFVANGNADKGLSYNQVTYFHKGSKYKKKFANYDTKGKVHSYGKQNIKAKFHVESKLHSKGKYNGGKFDNLVGGGGDIGGNNYAEGQIPIDNAAYGSGPSNTPSNNDNYITMTITIIMTTTIIRTIIITMTIMVKVQEEAVNIQVIMDIPKDHLTMITIIIIIITTIINDYSKGQGYKSSSFLFVY</sequence>
<dbReference type="InterPro" id="IPR012615">
    <property type="entry name" value="TES"/>
</dbReference>
<reference evidence="3" key="1">
    <citation type="journal article" date="2009" name="Nature">
        <title>The Schistosoma japonicum genome reveals features of host-parasite interplay.</title>
        <authorList>
            <person name="Liu F."/>
            <person name="Zhou Y."/>
            <person name="Wang Z.Q."/>
            <person name="Lu G."/>
            <person name="Zheng H."/>
            <person name="Brindley P.J."/>
            <person name="McManus D.P."/>
            <person name="Blair D."/>
            <person name="Zhang Q.H."/>
            <person name="Zhong Y."/>
            <person name="Wang S."/>
            <person name="Han Z.G."/>
            <person name="Chen Z."/>
        </authorList>
    </citation>
    <scope>NUCLEOTIDE SEQUENCE</scope>
    <source>
        <strain evidence="3">Anhui</strain>
    </source>
</reference>
<feature type="signal peptide" evidence="2">
    <location>
        <begin position="1"/>
        <end position="18"/>
    </location>
</feature>
<feature type="transmembrane region" description="Helical" evidence="1">
    <location>
        <begin position="221"/>
        <end position="239"/>
    </location>
</feature>
<protein>
    <submittedName>
        <fullName evidence="3">Stress protein DDR48 (DNA damage-responsive protein 48)</fullName>
    </submittedName>
</protein>
<evidence type="ECO:0000256" key="2">
    <source>
        <dbReference type="SAM" id="SignalP"/>
    </source>
</evidence>
<accession>C1LC48</accession>
<dbReference type="EMBL" id="FN316545">
    <property type="protein sequence ID" value="CAX72276.1"/>
    <property type="molecule type" value="mRNA"/>
</dbReference>
<name>C1LC48_SCHJA</name>
<keyword evidence="1" id="KW-0472">Membrane</keyword>
<keyword evidence="2" id="KW-0732">Signal</keyword>
<reference evidence="3" key="2">
    <citation type="submission" date="2009-03" db="EMBL/GenBank/DDBJ databases">
        <authorList>
            <person name="Gang L."/>
        </authorList>
    </citation>
    <scope>NUCLEOTIDE SEQUENCE</scope>
    <source>
        <strain evidence="3">Anhui</strain>
    </source>
</reference>
<feature type="chain" id="PRO_5002910163" evidence="2">
    <location>
        <begin position="19"/>
        <end position="253"/>
    </location>
</feature>
<evidence type="ECO:0000313" key="3">
    <source>
        <dbReference type="EMBL" id="CAX72276.1"/>
    </source>
</evidence>
<evidence type="ECO:0000256" key="1">
    <source>
        <dbReference type="SAM" id="Phobius"/>
    </source>
</evidence>
<organism evidence="3">
    <name type="scientific">Schistosoma japonicum</name>
    <name type="common">Blood fluke</name>
    <dbReference type="NCBI Taxonomy" id="6182"/>
    <lineage>
        <taxon>Eukaryota</taxon>
        <taxon>Metazoa</taxon>
        <taxon>Spiralia</taxon>
        <taxon>Lophotrochozoa</taxon>
        <taxon>Platyhelminthes</taxon>
        <taxon>Trematoda</taxon>
        <taxon>Digenea</taxon>
        <taxon>Strigeidida</taxon>
        <taxon>Schistosomatoidea</taxon>
        <taxon>Schistosomatidae</taxon>
        <taxon>Schistosoma</taxon>
    </lineage>
</organism>
<dbReference type="AlphaFoldDB" id="C1LC48"/>
<feature type="transmembrane region" description="Helical" evidence="1">
    <location>
        <begin position="176"/>
        <end position="201"/>
    </location>
</feature>
<keyword evidence="1" id="KW-0812">Transmembrane</keyword>
<proteinExistence type="evidence at transcript level"/>
<dbReference type="Pfam" id="PF08034">
    <property type="entry name" value="TES"/>
    <property type="match status" value="1"/>
</dbReference>
<keyword evidence="1" id="KW-1133">Transmembrane helix</keyword>